<dbReference type="CDD" id="cd00033">
    <property type="entry name" value="CCP"/>
    <property type="match status" value="1"/>
</dbReference>
<dbReference type="AlphaFoldDB" id="A0A4C1YL37"/>
<comment type="caution">
    <text evidence="2">Lacks conserved residue(s) required for the propagation of feature annotation.</text>
</comment>
<dbReference type="Gene3D" id="2.10.70.10">
    <property type="entry name" value="Complement Module, domain 1"/>
    <property type="match status" value="1"/>
</dbReference>
<comment type="caution">
    <text evidence="4">The sequence shown here is derived from an EMBL/GenBank/DDBJ whole genome shotgun (WGS) entry which is preliminary data.</text>
</comment>
<dbReference type="Proteomes" id="UP000299102">
    <property type="component" value="Unassembled WGS sequence"/>
</dbReference>
<dbReference type="InterPro" id="IPR009003">
    <property type="entry name" value="Peptidase_S1_PA"/>
</dbReference>
<keyword evidence="5" id="KW-1185">Reference proteome</keyword>
<dbReference type="Pfam" id="PF00084">
    <property type="entry name" value="Sushi"/>
    <property type="match status" value="1"/>
</dbReference>
<proteinExistence type="predicted"/>
<dbReference type="PROSITE" id="PS50923">
    <property type="entry name" value="SUSHI"/>
    <property type="match status" value="1"/>
</dbReference>
<accession>A0A4C1YL37</accession>
<evidence type="ECO:0000256" key="1">
    <source>
        <dbReference type="ARBA" id="ARBA00023157"/>
    </source>
</evidence>
<gene>
    <name evidence="4" type="ORF">EVAR_65422_1</name>
</gene>
<keyword evidence="2" id="KW-0768">Sushi</keyword>
<name>A0A4C1YL37_EUMVA</name>
<sequence length="336" mass="37626">MIGWAIPWMSPARSLSGNTCVVSALPNASALCELPAYPEHGQYDVLEQPYGDSSENYTFLRLYYECEDGYGIVGPAEVNCSDGAWSDVLPTCVGGCSLDYKAGIYYLCKKWPSLEFSTICDIYKPNGAEVLPVCDTPYYRSSTDLPPMKCVDGNWNYTPACLPECGIKFSERRIRREIPVQPIASGGWRARIRELPWHVGIYNKLYKPYMQICGGSIISAELVFKVNAVSLRSYSTLRIMKESRKVFMEHDDTNGYNIYVDSFLSAPSCPGYTLNNKLSADHIGVSAAHCFWSDVEGPAPSSRFAVAARKLYRPWSTPFDHGAQLRDVRIFILFLN</sequence>
<evidence type="ECO:0000313" key="5">
    <source>
        <dbReference type="Proteomes" id="UP000299102"/>
    </source>
</evidence>
<dbReference type="SUPFAM" id="SSF57535">
    <property type="entry name" value="Complement control module/SCR domain"/>
    <property type="match status" value="1"/>
</dbReference>
<organism evidence="4 5">
    <name type="scientific">Eumeta variegata</name>
    <name type="common">Bagworm moth</name>
    <name type="synonym">Eumeta japonica</name>
    <dbReference type="NCBI Taxonomy" id="151549"/>
    <lineage>
        <taxon>Eukaryota</taxon>
        <taxon>Metazoa</taxon>
        <taxon>Ecdysozoa</taxon>
        <taxon>Arthropoda</taxon>
        <taxon>Hexapoda</taxon>
        <taxon>Insecta</taxon>
        <taxon>Pterygota</taxon>
        <taxon>Neoptera</taxon>
        <taxon>Endopterygota</taxon>
        <taxon>Lepidoptera</taxon>
        <taxon>Glossata</taxon>
        <taxon>Ditrysia</taxon>
        <taxon>Tineoidea</taxon>
        <taxon>Psychidae</taxon>
        <taxon>Oiketicinae</taxon>
        <taxon>Eumeta</taxon>
    </lineage>
</organism>
<dbReference type="EMBL" id="BGZK01001262">
    <property type="protein sequence ID" value="GBP75790.1"/>
    <property type="molecule type" value="Genomic_DNA"/>
</dbReference>
<protein>
    <recommendedName>
        <fullName evidence="3">Sushi domain-containing protein</fullName>
    </recommendedName>
</protein>
<dbReference type="InterPro" id="IPR035976">
    <property type="entry name" value="Sushi/SCR/CCP_sf"/>
</dbReference>
<dbReference type="InterPro" id="IPR043504">
    <property type="entry name" value="Peptidase_S1_PA_chymotrypsin"/>
</dbReference>
<evidence type="ECO:0000313" key="4">
    <source>
        <dbReference type="EMBL" id="GBP75790.1"/>
    </source>
</evidence>
<dbReference type="SUPFAM" id="SSF50494">
    <property type="entry name" value="Trypsin-like serine proteases"/>
    <property type="match status" value="1"/>
</dbReference>
<dbReference type="InterPro" id="IPR000436">
    <property type="entry name" value="Sushi_SCR_CCP_dom"/>
</dbReference>
<dbReference type="STRING" id="151549.A0A4C1YL37"/>
<dbReference type="Gene3D" id="2.40.10.10">
    <property type="entry name" value="Trypsin-like serine proteases"/>
    <property type="match status" value="1"/>
</dbReference>
<dbReference type="SMART" id="SM00032">
    <property type="entry name" value="CCP"/>
    <property type="match status" value="1"/>
</dbReference>
<feature type="domain" description="Sushi" evidence="3">
    <location>
        <begin position="30"/>
        <end position="94"/>
    </location>
</feature>
<reference evidence="4 5" key="1">
    <citation type="journal article" date="2019" name="Commun. Biol.">
        <title>The bagworm genome reveals a unique fibroin gene that provides high tensile strength.</title>
        <authorList>
            <person name="Kono N."/>
            <person name="Nakamura H."/>
            <person name="Ohtoshi R."/>
            <person name="Tomita M."/>
            <person name="Numata K."/>
            <person name="Arakawa K."/>
        </authorList>
    </citation>
    <scope>NUCLEOTIDE SEQUENCE [LARGE SCALE GENOMIC DNA]</scope>
</reference>
<evidence type="ECO:0000256" key="2">
    <source>
        <dbReference type="PROSITE-ProRule" id="PRU00302"/>
    </source>
</evidence>
<keyword evidence="1" id="KW-1015">Disulfide bond</keyword>
<evidence type="ECO:0000259" key="3">
    <source>
        <dbReference type="PROSITE" id="PS50923"/>
    </source>
</evidence>
<dbReference type="OrthoDB" id="2019384at2759"/>